<dbReference type="Proteomes" id="UP000699462">
    <property type="component" value="Unassembled WGS sequence"/>
</dbReference>
<evidence type="ECO:0000256" key="1">
    <source>
        <dbReference type="SAM" id="MobiDB-lite"/>
    </source>
</evidence>
<proteinExistence type="predicted"/>
<accession>A0A8T0DVL1</accession>
<reference evidence="2 3" key="1">
    <citation type="submission" date="2019-07" db="EMBL/GenBank/DDBJ databases">
        <title>Annotation for the trematode Paragonimus westermani.</title>
        <authorList>
            <person name="Choi Y.-J."/>
        </authorList>
    </citation>
    <scope>NUCLEOTIDE SEQUENCE [LARGE SCALE GENOMIC DNA]</scope>
    <source>
        <strain evidence="2">180907_Pwestermani</strain>
    </source>
</reference>
<feature type="compositionally biased region" description="Basic and acidic residues" evidence="1">
    <location>
        <begin position="1"/>
        <end position="19"/>
    </location>
</feature>
<protein>
    <submittedName>
        <fullName evidence="2">Uncharacterized protein</fullName>
    </submittedName>
</protein>
<evidence type="ECO:0000313" key="3">
    <source>
        <dbReference type="Proteomes" id="UP000699462"/>
    </source>
</evidence>
<feature type="region of interest" description="Disordered" evidence="1">
    <location>
        <begin position="42"/>
        <end position="66"/>
    </location>
</feature>
<dbReference type="AlphaFoldDB" id="A0A8T0DVL1"/>
<organism evidence="2 3">
    <name type="scientific">Paragonimus westermani</name>
    <dbReference type="NCBI Taxonomy" id="34504"/>
    <lineage>
        <taxon>Eukaryota</taxon>
        <taxon>Metazoa</taxon>
        <taxon>Spiralia</taxon>
        <taxon>Lophotrochozoa</taxon>
        <taxon>Platyhelminthes</taxon>
        <taxon>Trematoda</taxon>
        <taxon>Digenea</taxon>
        <taxon>Plagiorchiida</taxon>
        <taxon>Troglotremata</taxon>
        <taxon>Troglotrematidae</taxon>
        <taxon>Paragonimus</taxon>
    </lineage>
</organism>
<feature type="non-terminal residue" evidence="2">
    <location>
        <position position="66"/>
    </location>
</feature>
<dbReference type="OrthoDB" id="435402at2759"/>
<evidence type="ECO:0000313" key="2">
    <source>
        <dbReference type="EMBL" id="KAF8570661.1"/>
    </source>
</evidence>
<comment type="caution">
    <text evidence="2">The sequence shown here is derived from an EMBL/GenBank/DDBJ whole genome shotgun (WGS) entry which is preliminary data.</text>
</comment>
<sequence>CGSKKQTESKWKKDAKENETSGPPTLLLNIKSSNETSKMIHIREPLGPPTEDSTGFSPGWRDLLRL</sequence>
<gene>
    <name evidence="2" type="ORF">P879_05009</name>
</gene>
<name>A0A8T0DVL1_9TREM</name>
<dbReference type="EMBL" id="JTDF01000990">
    <property type="protein sequence ID" value="KAF8570661.1"/>
    <property type="molecule type" value="Genomic_DNA"/>
</dbReference>
<feature type="region of interest" description="Disordered" evidence="1">
    <location>
        <begin position="1"/>
        <end position="30"/>
    </location>
</feature>
<keyword evidence="3" id="KW-1185">Reference proteome</keyword>